<evidence type="ECO:0000256" key="4">
    <source>
        <dbReference type="ARBA" id="ARBA00023004"/>
    </source>
</evidence>
<feature type="compositionally biased region" description="Polar residues" evidence="6">
    <location>
        <begin position="779"/>
        <end position="795"/>
    </location>
</feature>
<keyword evidence="9" id="KW-1185">Reference proteome</keyword>
<dbReference type="GO" id="GO:0046872">
    <property type="term" value="F:metal ion binding"/>
    <property type="evidence" value="ECO:0007669"/>
    <property type="project" value="UniProtKB-KW"/>
</dbReference>
<feature type="region of interest" description="Disordered" evidence="6">
    <location>
        <begin position="772"/>
        <end position="797"/>
    </location>
</feature>
<keyword evidence="2" id="KW-0949">S-adenosyl-L-methionine</keyword>
<evidence type="ECO:0000256" key="2">
    <source>
        <dbReference type="ARBA" id="ARBA00022691"/>
    </source>
</evidence>
<feature type="domain" description="Elp3/MiaA/NifB-like radical SAM core" evidence="7">
    <location>
        <begin position="383"/>
        <end position="596"/>
    </location>
</feature>
<sequence length="870" mass="97415">MILLIQPPFVQLNAPYPSLYYLRSFLQQQGYTVQVDDHSIALFHRIFSRPGLEQIFADGEARLNKGPILPPQAEVIARRYLSQRELWLSHIDRLIAFLQGKDREYAHLLALCNNTLPMGPRAEALLSAQDYAILPDQASILASAMLADLADFIIALLDPTFSLVKYADSLAASIRDFSRVASALDGYILTTFYQPFLEATWARFSHAPDLIGLTIPFPGCLAGALTAARSAKAHFGPQIPIVAGGGYVTTELRHIRARTFFEYIDFLSFDRGYGALQSILDFLKHHKYCRQDSSLSQASISENTTPPAGGADTEPILHHCIYRTRSGDLSGSADLHLSPYDELDRQATTQVFPDYRGVDFSRYILPVDDTNPMHRLWTEGRWLKAYLAHGCYWHACAFCDVQLDYIRGFESIPVDPLFQHLVKQSRYTGIRGIHLVDEAAPVQSLIELALLNREAGLPLTFWGNIRFEKAFTPDVAALLASGGLLGVSGGIEVASEAGFKRLGKGIGLEDVVASCTAFKEAGILTHAYLIFGYWDQDEQEIIDAAETLRQLFAAGLIDSAFWHKFVLTRHSRIYREFTQGRHKELTIIDEPSQNPEDFFADNDLRFTGEDRYDRYTQPLDMLLAEWMQGTTDRPVREAFPFPMPPPRLPKNRVQNLLHSYLSRKESAWQAVPSETGEPPAAQLTACQPTTTQTEALQGTQPSAQSHTPLKHDASLQAAVGLYKKASSDDSRVLFLGSRPWLGNKNGTWFISWYWNHSEWTIKITSYQPVPSQGYPANKARNTPHANKGSSQQNPDHASEGELVMQLCRGENPEITAQKLEALINDLRQGRGWEGHKAYKTVGELVSGKTALQFWPFLRKGGLVVMRTQKV</sequence>
<dbReference type="SFLD" id="SFLDG01082">
    <property type="entry name" value="B12-binding_domain_containing"/>
    <property type="match status" value="1"/>
</dbReference>
<dbReference type="GO" id="GO:0003824">
    <property type="term" value="F:catalytic activity"/>
    <property type="evidence" value="ECO:0007669"/>
    <property type="project" value="InterPro"/>
</dbReference>
<dbReference type="GO" id="GO:0051536">
    <property type="term" value="F:iron-sulfur cluster binding"/>
    <property type="evidence" value="ECO:0007669"/>
    <property type="project" value="UniProtKB-KW"/>
</dbReference>
<dbReference type="STRING" id="744872.Spica_2563"/>
<dbReference type="InterPro" id="IPR007197">
    <property type="entry name" value="rSAM"/>
</dbReference>
<evidence type="ECO:0000259" key="7">
    <source>
        <dbReference type="SMART" id="SM00729"/>
    </source>
</evidence>
<dbReference type="SMART" id="SM00729">
    <property type="entry name" value="Elp3"/>
    <property type="match status" value="1"/>
</dbReference>
<dbReference type="PANTHER" id="PTHR43409:SF4">
    <property type="entry name" value="RADICAL SAM SUPERFAMILY PROTEIN"/>
    <property type="match status" value="1"/>
</dbReference>
<dbReference type="InterPro" id="IPR051198">
    <property type="entry name" value="BchE-like"/>
</dbReference>
<dbReference type="PANTHER" id="PTHR43409">
    <property type="entry name" value="ANAEROBIC MAGNESIUM-PROTOPORPHYRIN IX MONOMETHYL ESTER CYCLASE-RELATED"/>
    <property type="match status" value="1"/>
</dbReference>
<dbReference type="Proteomes" id="UP000000503">
    <property type="component" value="Chromosome"/>
</dbReference>
<proteinExistence type="predicted"/>
<dbReference type="eggNOG" id="COG1032">
    <property type="taxonomic scope" value="Bacteria"/>
</dbReference>
<dbReference type="SFLD" id="SFLDS00029">
    <property type="entry name" value="Radical_SAM"/>
    <property type="match status" value="1"/>
</dbReference>
<dbReference type="InterPro" id="IPR006638">
    <property type="entry name" value="Elp3/MiaA/NifB-like_rSAM"/>
</dbReference>
<comment type="cofactor">
    <cofactor evidence="1">
        <name>[4Fe-4S] cluster</name>
        <dbReference type="ChEBI" id="CHEBI:49883"/>
    </cofactor>
</comment>
<dbReference type="OrthoDB" id="9801424at2"/>
<protein>
    <submittedName>
        <fullName evidence="8">Radical SAM domain protein</fullName>
    </submittedName>
</protein>
<keyword evidence="5" id="KW-0411">Iron-sulfur</keyword>
<evidence type="ECO:0000313" key="8">
    <source>
        <dbReference type="EMBL" id="AEJ20664.1"/>
    </source>
</evidence>
<dbReference type="SUPFAM" id="SSF102114">
    <property type="entry name" value="Radical SAM enzymes"/>
    <property type="match status" value="1"/>
</dbReference>
<organism evidence="8 9">
    <name type="scientific">Gracilinema caldarium (strain ATCC 51460 / DSM 7334 / H1)</name>
    <name type="common">Treponema caldarium</name>
    <dbReference type="NCBI Taxonomy" id="744872"/>
    <lineage>
        <taxon>Bacteria</taxon>
        <taxon>Pseudomonadati</taxon>
        <taxon>Spirochaetota</taxon>
        <taxon>Spirochaetia</taxon>
        <taxon>Spirochaetales</taxon>
        <taxon>Breznakiellaceae</taxon>
        <taxon>Gracilinema</taxon>
    </lineage>
</organism>
<dbReference type="InterPro" id="IPR058240">
    <property type="entry name" value="rSAM_sf"/>
</dbReference>
<gene>
    <name evidence="8" type="ordered locus">Spica_2563</name>
</gene>
<evidence type="ECO:0000313" key="9">
    <source>
        <dbReference type="Proteomes" id="UP000000503"/>
    </source>
</evidence>
<dbReference type="RefSeq" id="WP_013969942.1">
    <property type="nucleotide sequence ID" value="NC_015732.1"/>
</dbReference>
<dbReference type="AlphaFoldDB" id="F8EY03"/>
<keyword evidence="3" id="KW-0479">Metal-binding</keyword>
<accession>F8EY03</accession>
<reference evidence="9" key="1">
    <citation type="journal article" date="2013" name="Stand. Genomic Sci.">
        <title>Genome sequence of the thermophilic fresh-water bacterium Spirochaeta caldaria type strain (H1(T)), reclassification of Spirochaeta caldaria, Spirochaeta stenostrepta, and Spirochaeta zuelzerae in the genus Treponema as Treponema caldaria comb. nov., Treponema stenostrepta comb. nov., and Treponema zuelzerae comb. nov., and emendation of the genus Treponema.</title>
        <authorList>
            <person name="Abt B."/>
            <person name="Goker M."/>
            <person name="Scheuner C."/>
            <person name="Han C."/>
            <person name="Lu M."/>
            <person name="Misra M."/>
            <person name="Lapidus A."/>
            <person name="Nolan M."/>
            <person name="Lucas S."/>
            <person name="Hammon N."/>
            <person name="Deshpande S."/>
            <person name="Cheng J.F."/>
            <person name="Tapia R."/>
            <person name="Goodwin L.A."/>
            <person name="Pitluck S."/>
            <person name="Liolios K."/>
            <person name="Pagani I."/>
            <person name="Ivanova N."/>
            <person name="Mavromatis K."/>
            <person name="Mikhailova N."/>
            <person name="Huntemann M."/>
            <person name="Pati A."/>
            <person name="Chen A."/>
            <person name="Palaniappan K."/>
            <person name="Land M."/>
            <person name="Hauser L."/>
            <person name="Jeffries C.D."/>
            <person name="Rohde M."/>
            <person name="Spring S."/>
            <person name="Gronow S."/>
            <person name="Detter J.C."/>
            <person name="Bristow J."/>
            <person name="Eisen J.A."/>
            <person name="Markowitz V."/>
            <person name="Hugenholtz P."/>
            <person name="Kyrpides N.C."/>
            <person name="Woyke T."/>
            <person name="Klenk H.P."/>
        </authorList>
    </citation>
    <scope>NUCLEOTIDE SEQUENCE</scope>
    <source>
        <strain evidence="9">ATCC 51460 / DSM 7334 / H1</strain>
    </source>
</reference>
<evidence type="ECO:0000256" key="5">
    <source>
        <dbReference type="ARBA" id="ARBA00023014"/>
    </source>
</evidence>
<evidence type="ECO:0000256" key="1">
    <source>
        <dbReference type="ARBA" id="ARBA00001966"/>
    </source>
</evidence>
<dbReference type="KEGG" id="scd:Spica_2563"/>
<evidence type="ECO:0000256" key="6">
    <source>
        <dbReference type="SAM" id="MobiDB-lite"/>
    </source>
</evidence>
<evidence type="ECO:0000256" key="3">
    <source>
        <dbReference type="ARBA" id="ARBA00022723"/>
    </source>
</evidence>
<name>F8EY03_GRAC1</name>
<dbReference type="EMBL" id="CP002868">
    <property type="protein sequence ID" value="AEJ20664.1"/>
    <property type="molecule type" value="Genomic_DNA"/>
</dbReference>
<dbReference type="HOGENOM" id="CLU_018720_0_0_12"/>
<keyword evidence="4" id="KW-0408">Iron</keyword>